<keyword evidence="7" id="KW-0675">Receptor</keyword>
<evidence type="ECO:0000256" key="10">
    <source>
        <dbReference type="SAM" id="Phobius"/>
    </source>
</evidence>
<feature type="transmembrane region" description="Helical" evidence="10">
    <location>
        <begin position="35"/>
        <end position="66"/>
    </location>
</feature>
<feature type="domain" description="G-protein coupled receptors family 1 profile" evidence="11">
    <location>
        <begin position="57"/>
        <end position="333"/>
    </location>
</feature>
<feature type="compositionally biased region" description="Basic and acidic residues" evidence="9">
    <location>
        <begin position="398"/>
        <end position="407"/>
    </location>
</feature>
<organism evidence="12 13">
    <name type="scientific">Elysia crispata</name>
    <name type="common">lettuce slug</name>
    <dbReference type="NCBI Taxonomy" id="231223"/>
    <lineage>
        <taxon>Eukaryota</taxon>
        <taxon>Metazoa</taxon>
        <taxon>Spiralia</taxon>
        <taxon>Lophotrochozoa</taxon>
        <taxon>Mollusca</taxon>
        <taxon>Gastropoda</taxon>
        <taxon>Heterobranchia</taxon>
        <taxon>Euthyneura</taxon>
        <taxon>Panpulmonata</taxon>
        <taxon>Sacoglossa</taxon>
        <taxon>Placobranchoidea</taxon>
        <taxon>Plakobranchidae</taxon>
        <taxon>Elysia</taxon>
    </lineage>
</organism>
<evidence type="ECO:0000259" key="11">
    <source>
        <dbReference type="PROSITE" id="PS50262"/>
    </source>
</evidence>
<feature type="transmembrane region" description="Helical" evidence="10">
    <location>
        <begin position="86"/>
        <end position="105"/>
    </location>
</feature>
<dbReference type="AlphaFoldDB" id="A0AAE0XQH3"/>
<dbReference type="GO" id="GO:0005886">
    <property type="term" value="C:plasma membrane"/>
    <property type="evidence" value="ECO:0007669"/>
    <property type="project" value="UniProtKB-SubCell"/>
</dbReference>
<dbReference type="Proteomes" id="UP001283361">
    <property type="component" value="Unassembled WGS sequence"/>
</dbReference>
<gene>
    <name evidence="12" type="ORF">RRG08_052867</name>
</gene>
<feature type="region of interest" description="Disordered" evidence="9">
    <location>
        <begin position="387"/>
        <end position="419"/>
    </location>
</feature>
<reference evidence="12" key="1">
    <citation type="journal article" date="2023" name="G3 (Bethesda)">
        <title>A reference genome for the long-term kleptoplast-retaining sea slug Elysia crispata morphotype clarki.</title>
        <authorList>
            <person name="Eastman K.E."/>
            <person name="Pendleton A.L."/>
            <person name="Shaikh M.A."/>
            <person name="Suttiyut T."/>
            <person name="Ogas R."/>
            <person name="Tomko P."/>
            <person name="Gavelis G."/>
            <person name="Widhalm J.R."/>
            <person name="Wisecaver J.H."/>
        </authorList>
    </citation>
    <scope>NUCLEOTIDE SEQUENCE</scope>
    <source>
        <strain evidence="12">ECLA1</strain>
    </source>
</reference>
<evidence type="ECO:0000256" key="2">
    <source>
        <dbReference type="ARBA" id="ARBA00022475"/>
    </source>
</evidence>
<evidence type="ECO:0000256" key="4">
    <source>
        <dbReference type="ARBA" id="ARBA00022989"/>
    </source>
</evidence>
<evidence type="ECO:0000256" key="8">
    <source>
        <dbReference type="ARBA" id="ARBA00023224"/>
    </source>
</evidence>
<feature type="transmembrane region" description="Helical" evidence="10">
    <location>
        <begin position="166"/>
        <end position="185"/>
    </location>
</feature>
<dbReference type="GO" id="GO:0007218">
    <property type="term" value="P:neuropeptide signaling pathway"/>
    <property type="evidence" value="ECO:0007669"/>
    <property type="project" value="TreeGrafter"/>
</dbReference>
<feature type="compositionally biased region" description="Polar residues" evidence="9">
    <location>
        <begin position="387"/>
        <end position="397"/>
    </location>
</feature>
<accession>A0AAE0XQH3</accession>
<evidence type="ECO:0000313" key="13">
    <source>
        <dbReference type="Proteomes" id="UP001283361"/>
    </source>
</evidence>
<evidence type="ECO:0000256" key="9">
    <source>
        <dbReference type="SAM" id="MobiDB-lite"/>
    </source>
</evidence>
<feature type="region of interest" description="Disordered" evidence="9">
    <location>
        <begin position="265"/>
        <end position="293"/>
    </location>
</feature>
<feature type="transmembrane region" description="Helical" evidence="10">
    <location>
        <begin position="226"/>
        <end position="243"/>
    </location>
</feature>
<comment type="caution">
    <text evidence="12">The sequence shown here is derived from an EMBL/GenBank/DDBJ whole genome shotgun (WGS) entry which is preliminary data.</text>
</comment>
<dbReference type="Gene3D" id="1.20.1070.10">
    <property type="entry name" value="Rhodopsin 7-helix transmembrane proteins"/>
    <property type="match status" value="1"/>
</dbReference>
<comment type="subcellular location">
    <subcellularLocation>
        <location evidence="1">Cell membrane</location>
        <topology evidence="1">Multi-pass membrane protein</topology>
    </subcellularLocation>
</comment>
<keyword evidence="3 10" id="KW-0812">Transmembrane</keyword>
<name>A0AAE0XQH3_9GAST</name>
<dbReference type="PROSITE" id="PS50262">
    <property type="entry name" value="G_PROTEIN_RECEP_F1_2"/>
    <property type="match status" value="1"/>
</dbReference>
<protein>
    <recommendedName>
        <fullName evidence="11">G-protein coupled receptors family 1 profile domain-containing protein</fullName>
    </recommendedName>
</protein>
<evidence type="ECO:0000256" key="1">
    <source>
        <dbReference type="ARBA" id="ARBA00004651"/>
    </source>
</evidence>
<dbReference type="SUPFAM" id="SSF81321">
    <property type="entry name" value="Family A G protein-coupled receptor-like"/>
    <property type="match status" value="1"/>
</dbReference>
<keyword evidence="6 10" id="KW-0472">Membrane</keyword>
<keyword evidence="4 10" id="KW-1133">Transmembrane helix</keyword>
<feature type="transmembrane region" description="Helical" evidence="10">
    <location>
        <begin position="126"/>
        <end position="146"/>
    </location>
</feature>
<keyword evidence="2" id="KW-1003">Cell membrane</keyword>
<dbReference type="EMBL" id="JAWDGP010007857">
    <property type="protein sequence ID" value="KAK3702249.1"/>
    <property type="molecule type" value="Genomic_DNA"/>
</dbReference>
<evidence type="ECO:0000256" key="3">
    <source>
        <dbReference type="ARBA" id="ARBA00022692"/>
    </source>
</evidence>
<dbReference type="PANTHER" id="PTHR24230">
    <property type="entry name" value="G-PROTEIN COUPLED RECEPTOR"/>
    <property type="match status" value="1"/>
</dbReference>
<dbReference type="PRINTS" id="PR00237">
    <property type="entry name" value="GPCRRHODOPSN"/>
</dbReference>
<proteinExistence type="predicted"/>
<feature type="transmembrane region" description="Helical" evidence="10">
    <location>
        <begin position="313"/>
        <end position="334"/>
    </location>
</feature>
<evidence type="ECO:0000256" key="7">
    <source>
        <dbReference type="ARBA" id="ARBA00023170"/>
    </source>
</evidence>
<evidence type="ECO:0000313" key="12">
    <source>
        <dbReference type="EMBL" id="KAK3702249.1"/>
    </source>
</evidence>
<evidence type="ECO:0000256" key="5">
    <source>
        <dbReference type="ARBA" id="ARBA00023040"/>
    </source>
</evidence>
<dbReference type="InterPro" id="IPR017452">
    <property type="entry name" value="GPCR_Rhodpsn_7TM"/>
</dbReference>
<keyword evidence="8" id="KW-0807">Transducer</keyword>
<evidence type="ECO:0000256" key="6">
    <source>
        <dbReference type="ARBA" id="ARBA00023136"/>
    </source>
</evidence>
<feature type="compositionally biased region" description="Basic and acidic residues" evidence="9">
    <location>
        <begin position="265"/>
        <end position="282"/>
    </location>
</feature>
<dbReference type="GO" id="GO:0008528">
    <property type="term" value="F:G protein-coupled peptide receptor activity"/>
    <property type="evidence" value="ECO:0007669"/>
    <property type="project" value="TreeGrafter"/>
</dbReference>
<sequence length="419" mass="47606">MALLMFFPNRTKQNTSIAAPEDFSFDLAKLPFRALYYYIMDVVAALFLPILVFGIIAKILNIAVFTRTGARDNVTVSFLSLSASDLIYLVVISPFFTAVTIMHYVEQKQGTRFNWLVDKNVISIPFYWYSFVFYETSILITVYISVVRCACVAMPFTVKTTFTSRTAIITFITFFVSVILIRVPVFMTKRIILELDPKSNSTRAVYKEFEDGGLAEKLHDILNRNILNWASIVMVIACLVVMVTKLRASVRFRCSLGATSPAIRDVDGNNERDRSPPLEHRNQAAPYKGKKLPSSEKGKQLILSSRETQVLRSVILVAAVFITCQAPLMAYTLARRPNLRLAISLAEITENQAQQLRDWRPNTINYSYRNRYKSMYNNVCARLENNQKASQRVQSKPSEARSNKRNENLGQSYAGENAL</sequence>
<dbReference type="InterPro" id="IPR000276">
    <property type="entry name" value="GPCR_Rhodpsn"/>
</dbReference>
<keyword evidence="13" id="KW-1185">Reference proteome</keyword>
<keyword evidence="5" id="KW-0297">G-protein coupled receptor</keyword>